<dbReference type="RefSeq" id="WP_185256454.1">
    <property type="nucleotide sequence ID" value="NZ_AP023368.1"/>
</dbReference>
<dbReference type="AlphaFoldDB" id="A0A7I8DQX4"/>
<dbReference type="Proteomes" id="UP000515703">
    <property type="component" value="Chromosome"/>
</dbReference>
<gene>
    <name evidence="3" type="ORF">bsdcttw_38610</name>
</gene>
<dbReference type="Pfam" id="PF00534">
    <property type="entry name" value="Glycos_transf_1"/>
    <property type="match status" value="1"/>
</dbReference>
<reference evidence="3 4" key="2">
    <citation type="submission" date="2020-08" db="EMBL/GenBank/DDBJ databases">
        <authorList>
            <person name="Ueki A."/>
            <person name="Tonouchi A."/>
        </authorList>
    </citation>
    <scope>NUCLEOTIDE SEQUENCE [LARGE SCALE GENOMIC DNA]</scope>
    <source>
        <strain evidence="3 4">CTTW</strain>
    </source>
</reference>
<accession>A0A7I8DQX4</accession>
<dbReference type="InterPro" id="IPR001296">
    <property type="entry name" value="Glyco_trans_1"/>
</dbReference>
<dbReference type="PANTHER" id="PTHR46401:SF2">
    <property type="entry name" value="GLYCOSYLTRANSFERASE WBBK-RELATED"/>
    <property type="match status" value="1"/>
</dbReference>
<protein>
    <submittedName>
        <fullName evidence="3">Glycosyl transferase</fullName>
    </submittedName>
</protein>
<evidence type="ECO:0000313" key="3">
    <source>
        <dbReference type="EMBL" id="BCK00821.1"/>
    </source>
</evidence>
<evidence type="ECO:0000256" key="1">
    <source>
        <dbReference type="ARBA" id="ARBA00022679"/>
    </source>
</evidence>
<dbReference type="PANTHER" id="PTHR46401">
    <property type="entry name" value="GLYCOSYLTRANSFERASE WBBK-RELATED"/>
    <property type="match status" value="1"/>
</dbReference>
<dbReference type="SUPFAM" id="SSF53756">
    <property type="entry name" value="UDP-Glycosyltransferase/glycogen phosphorylase"/>
    <property type="match status" value="1"/>
</dbReference>
<dbReference type="GO" id="GO:0009103">
    <property type="term" value="P:lipopolysaccharide biosynthetic process"/>
    <property type="evidence" value="ECO:0007669"/>
    <property type="project" value="TreeGrafter"/>
</dbReference>
<dbReference type="KEGG" id="acht:bsdcttw_38610"/>
<feature type="domain" description="Glycosyl transferase family 1" evidence="2">
    <location>
        <begin position="198"/>
        <end position="352"/>
    </location>
</feature>
<evidence type="ECO:0000313" key="4">
    <source>
        <dbReference type="Proteomes" id="UP000515703"/>
    </source>
</evidence>
<dbReference type="GO" id="GO:0016757">
    <property type="term" value="F:glycosyltransferase activity"/>
    <property type="evidence" value="ECO:0007669"/>
    <property type="project" value="InterPro"/>
</dbReference>
<proteinExistence type="predicted"/>
<dbReference type="CDD" id="cd03794">
    <property type="entry name" value="GT4_WbuB-like"/>
    <property type="match status" value="1"/>
</dbReference>
<dbReference type="EMBL" id="AP023368">
    <property type="protein sequence ID" value="BCK00821.1"/>
    <property type="molecule type" value="Genomic_DNA"/>
</dbReference>
<keyword evidence="4" id="KW-1185">Reference proteome</keyword>
<sequence>MQDKSVIFLRSNPVDPDSRVEKEVNTLIKAGFSVTILAWDRSNKYKIKKFELQLRDGLATIYRFGIPSIYGSGFKDNLFPLFNFQLELFSWLFKNKNEYKIIHACDFDTAFVSYICAKIFNKKFIYDIFDYYVDAFHVPGKIKKIIEKLDHKIINSSDGVIICSEKRKEQILGTKPNNLTIIHNSPDLLQNNCNSLNLDISKIKVVYVGILSENRFLKELSDVIIEKSNCELHIGGFGLLEDYFEEKSKKFKNIKYYGKLSYDKTLELEYNCDIITAIYDPSIKNHKYAAPNKFYEALMLGKPIIMVKNTGMDDIVLENGIGEVIDYNIDSLKYHLDKLISYNKEWANISKKMTDIYNNQYSWNKMEMRLDDLYSKII</sequence>
<dbReference type="Gene3D" id="3.40.50.2000">
    <property type="entry name" value="Glycogen Phosphorylase B"/>
    <property type="match status" value="2"/>
</dbReference>
<keyword evidence="1 3" id="KW-0808">Transferase</keyword>
<reference evidence="3 4" key="1">
    <citation type="submission" date="2020-08" db="EMBL/GenBank/DDBJ databases">
        <title>Draft genome sequencing of an Anaerocolumna strain isolated from anoxic soil subjected to BSD treatment.</title>
        <authorList>
            <person name="Uek A."/>
            <person name="Tonouchi A."/>
        </authorList>
    </citation>
    <scope>NUCLEOTIDE SEQUENCE [LARGE SCALE GENOMIC DNA]</scope>
    <source>
        <strain evidence="3 4">CTTW</strain>
    </source>
</reference>
<name>A0A7I8DQX4_9FIRM</name>
<organism evidence="3 4">
    <name type="scientific">Anaerocolumna chitinilytica</name>
    <dbReference type="NCBI Taxonomy" id="1727145"/>
    <lineage>
        <taxon>Bacteria</taxon>
        <taxon>Bacillati</taxon>
        <taxon>Bacillota</taxon>
        <taxon>Clostridia</taxon>
        <taxon>Lachnospirales</taxon>
        <taxon>Lachnospiraceae</taxon>
        <taxon>Anaerocolumna</taxon>
    </lineage>
</organism>
<evidence type="ECO:0000259" key="2">
    <source>
        <dbReference type="Pfam" id="PF00534"/>
    </source>
</evidence>